<feature type="chain" id="PRO_5015444234" evidence="1">
    <location>
        <begin position="26"/>
        <end position="370"/>
    </location>
</feature>
<evidence type="ECO:0000259" key="2">
    <source>
        <dbReference type="Pfam" id="PF00144"/>
    </source>
</evidence>
<dbReference type="InterPro" id="IPR050789">
    <property type="entry name" value="Diverse_Enzym_Activities"/>
</dbReference>
<evidence type="ECO:0000313" key="4">
    <source>
        <dbReference type="Proteomes" id="UP000239800"/>
    </source>
</evidence>
<name>A0A2S7KST8_9FLAO</name>
<dbReference type="Pfam" id="PF00144">
    <property type="entry name" value="Beta-lactamase"/>
    <property type="match status" value="1"/>
</dbReference>
<sequence length="370" mass="41956">MSILNNLMRNLILPLFLLLSHWASAQNSYSYSPPVRTSDGWETADMRLNHMDTTRVYQLVNQLSAADHPLNSMLIVHKGKLILEEYFPSDQRSTPHDLRSVTKSIRSLLVGIALDQGLIDDINDPLSKYLKEPLPQKNLDPRKNEITLAHLLTMSSGLDCNDWDQKSLGQEDRVYKKKDWLQYTVDLPLIHEPGTQSFYCSMGSILIAKVIEEVSGLTIDKFADTHLFGPMGISNYQWGHTKKKEVISAGWRIYMTPRDMAKLGQLVLDKGKWGSQQIVSEAWIKLSTSSHTRIDQMDYGYYWWLIPFKTETAAYRSVTATGNGGQYIMIFPELDLLAVFTGKAYNSAKGQLAFPIVRDVILPSLKPAKD</sequence>
<accession>A0A2S7KST8</accession>
<dbReference type="InterPro" id="IPR001466">
    <property type="entry name" value="Beta-lactam-related"/>
</dbReference>
<proteinExistence type="predicted"/>
<protein>
    <submittedName>
        <fullName evidence="3">Serine hydrolase</fullName>
    </submittedName>
</protein>
<dbReference type="Proteomes" id="UP000239800">
    <property type="component" value="Unassembled WGS sequence"/>
</dbReference>
<gene>
    <name evidence="3" type="ORF">BST85_12870</name>
</gene>
<evidence type="ECO:0000256" key="1">
    <source>
        <dbReference type="SAM" id="SignalP"/>
    </source>
</evidence>
<organism evidence="3 4">
    <name type="scientific">Aureitalea marina</name>
    <dbReference type="NCBI Taxonomy" id="930804"/>
    <lineage>
        <taxon>Bacteria</taxon>
        <taxon>Pseudomonadati</taxon>
        <taxon>Bacteroidota</taxon>
        <taxon>Flavobacteriia</taxon>
        <taxon>Flavobacteriales</taxon>
        <taxon>Flavobacteriaceae</taxon>
        <taxon>Aureitalea</taxon>
    </lineage>
</organism>
<dbReference type="Gene3D" id="3.40.710.10">
    <property type="entry name" value="DD-peptidase/beta-lactamase superfamily"/>
    <property type="match status" value="1"/>
</dbReference>
<feature type="domain" description="Beta-lactamase-related" evidence="2">
    <location>
        <begin position="72"/>
        <end position="340"/>
    </location>
</feature>
<dbReference type="EMBL" id="MQUB01000001">
    <property type="protein sequence ID" value="PQB05690.1"/>
    <property type="molecule type" value="Genomic_DNA"/>
</dbReference>
<dbReference type="SUPFAM" id="SSF56601">
    <property type="entry name" value="beta-lactamase/transpeptidase-like"/>
    <property type="match status" value="1"/>
</dbReference>
<dbReference type="AlphaFoldDB" id="A0A2S7KST8"/>
<keyword evidence="3" id="KW-0378">Hydrolase</keyword>
<reference evidence="3 4" key="1">
    <citation type="submission" date="2016-11" db="EMBL/GenBank/DDBJ databases">
        <title>Trade-off between light-utilization and light-protection in marine flavobacteria.</title>
        <authorList>
            <person name="Kumagai Y."/>
        </authorList>
    </citation>
    <scope>NUCLEOTIDE SEQUENCE [LARGE SCALE GENOMIC DNA]</scope>
    <source>
        <strain evidence="3 4">NBRC 107741</strain>
    </source>
</reference>
<keyword evidence="1" id="KW-0732">Signal</keyword>
<dbReference type="InterPro" id="IPR012338">
    <property type="entry name" value="Beta-lactam/transpept-like"/>
</dbReference>
<dbReference type="PANTHER" id="PTHR43283">
    <property type="entry name" value="BETA-LACTAMASE-RELATED"/>
    <property type="match status" value="1"/>
</dbReference>
<dbReference type="GO" id="GO:0016787">
    <property type="term" value="F:hydrolase activity"/>
    <property type="evidence" value="ECO:0007669"/>
    <property type="project" value="UniProtKB-KW"/>
</dbReference>
<keyword evidence="4" id="KW-1185">Reference proteome</keyword>
<dbReference type="PANTHER" id="PTHR43283:SF7">
    <property type="entry name" value="BETA-LACTAMASE-RELATED DOMAIN-CONTAINING PROTEIN"/>
    <property type="match status" value="1"/>
</dbReference>
<dbReference type="OrthoDB" id="9773047at2"/>
<comment type="caution">
    <text evidence="3">The sequence shown here is derived from an EMBL/GenBank/DDBJ whole genome shotgun (WGS) entry which is preliminary data.</text>
</comment>
<evidence type="ECO:0000313" key="3">
    <source>
        <dbReference type="EMBL" id="PQB05690.1"/>
    </source>
</evidence>
<feature type="signal peptide" evidence="1">
    <location>
        <begin position="1"/>
        <end position="25"/>
    </location>
</feature>